<proteinExistence type="predicted"/>
<protein>
    <submittedName>
        <fullName evidence="2">Uncharacterized protein</fullName>
    </submittedName>
</protein>
<gene>
    <name evidence="1" type="ORF">TL5118_04117</name>
    <name evidence="2" type="ORF">TL5120_03030</name>
</gene>
<dbReference type="EMBL" id="CYSB01000047">
    <property type="protein sequence ID" value="CUH70142.1"/>
    <property type="molecule type" value="Genomic_DNA"/>
</dbReference>
<reference evidence="2 4" key="1">
    <citation type="submission" date="2015-09" db="EMBL/GenBank/DDBJ databases">
        <authorList>
            <consortium name="Swine Surveillance"/>
        </authorList>
    </citation>
    <scope>NUCLEOTIDE SEQUENCE [LARGE SCALE GENOMIC DNA]</scope>
    <source>
        <strain evidence="2 4">5120</strain>
    </source>
</reference>
<evidence type="ECO:0000313" key="4">
    <source>
        <dbReference type="Proteomes" id="UP000051887"/>
    </source>
</evidence>
<evidence type="ECO:0000313" key="1">
    <source>
        <dbReference type="EMBL" id="CUH70142.1"/>
    </source>
</evidence>
<sequence length="174" mass="18822">MVSLSDHLQNAFGVTNYRDLATALPHSLTLDLDQGSDRHAKPLQHFLSAHDRMLTLLTLACRGSTELLALFPVIGGDQQAWLQAFDAARFPTTDLRGGTDGPPFWQPVTWPNLPPLLWLEAADGITIQPGGPGGLVILCPDLGIAVEFWQGRSVTLRCTAAETLTTVEKQIAAL</sequence>
<name>A0A0P1FNR9_9RHOB</name>
<evidence type="ECO:0000313" key="2">
    <source>
        <dbReference type="EMBL" id="CUH73223.1"/>
    </source>
</evidence>
<keyword evidence="3" id="KW-1185">Reference proteome</keyword>
<dbReference type="RefSeq" id="WP_058244382.1">
    <property type="nucleotide sequence ID" value="NZ_CYSB01000047.1"/>
</dbReference>
<accession>A0A0P1FNR9</accession>
<dbReference type="Proteomes" id="UP000051887">
    <property type="component" value="Unassembled WGS sequence"/>
</dbReference>
<organism evidence="2 4">
    <name type="scientific">Thalassovita autumnalis</name>
    <dbReference type="NCBI Taxonomy" id="2072972"/>
    <lineage>
        <taxon>Bacteria</taxon>
        <taxon>Pseudomonadati</taxon>
        <taxon>Pseudomonadota</taxon>
        <taxon>Alphaproteobacteria</taxon>
        <taxon>Rhodobacterales</taxon>
        <taxon>Roseobacteraceae</taxon>
        <taxon>Thalassovita</taxon>
    </lineage>
</organism>
<reference evidence="1 3" key="2">
    <citation type="submission" date="2015-09" db="EMBL/GenBank/DDBJ databases">
        <authorList>
            <person name="Rodrigo-Torres L."/>
            <person name="Arahal D.R."/>
        </authorList>
    </citation>
    <scope>NUCLEOTIDE SEQUENCE [LARGE SCALE GENOMIC DNA]</scope>
    <source>
        <strain evidence="1 3">CECT 5118</strain>
    </source>
</reference>
<evidence type="ECO:0000313" key="3">
    <source>
        <dbReference type="Proteomes" id="UP000051086"/>
    </source>
</evidence>
<dbReference type="Proteomes" id="UP000051086">
    <property type="component" value="Unassembled WGS sequence"/>
</dbReference>
<dbReference type="EMBL" id="CYSC01000037">
    <property type="protein sequence ID" value="CUH73223.1"/>
    <property type="molecule type" value="Genomic_DNA"/>
</dbReference>
<dbReference type="AlphaFoldDB" id="A0A0P1FNR9"/>